<dbReference type="GO" id="GO:0005524">
    <property type="term" value="F:ATP binding"/>
    <property type="evidence" value="ECO:0007669"/>
    <property type="project" value="UniProtKB-KW"/>
</dbReference>
<proteinExistence type="predicted"/>
<dbReference type="eggNOG" id="COG0488">
    <property type="taxonomic scope" value="Bacteria"/>
</dbReference>
<evidence type="ECO:0000313" key="5">
    <source>
        <dbReference type="EMBL" id="EFI35936.1"/>
    </source>
</evidence>
<accession>D6SMM5</accession>
<feature type="compositionally biased region" description="Basic residues" evidence="3">
    <location>
        <begin position="516"/>
        <end position="526"/>
    </location>
</feature>
<evidence type="ECO:0000256" key="3">
    <source>
        <dbReference type="SAM" id="MobiDB-lite"/>
    </source>
</evidence>
<feature type="compositionally biased region" description="Basic and acidic residues" evidence="3">
    <location>
        <begin position="531"/>
        <end position="540"/>
    </location>
</feature>
<evidence type="ECO:0000259" key="4">
    <source>
        <dbReference type="PROSITE" id="PS50893"/>
    </source>
</evidence>
<dbReference type="CDD" id="cd03221">
    <property type="entry name" value="ABCF_EF-3"/>
    <property type="match status" value="2"/>
</dbReference>
<dbReference type="PANTHER" id="PTHR42855">
    <property type="entry name" value="ABC TRANSPORTER ATP-BINDING SUBUNIT"/>
    <property type="match status" value="1"/>
</dbReference>
<dbReference type="InterPro" id="IPR003439">
    <property type="entry name" value="ABC_transporter-like_ATP-bd"/>
</dbReference>
<dbReference type="Pfam" id="PF16326">
    <property type="entry name" value="ABC_tran_CTD"/>
    <property type="match status" value="1"/>
</dbReference>
<dbReference type="SUPFAM" id="SSF52540">
    <property type="entry name" value="P-loop containing nucleoside triphosphate hydrolases"/>
    <property type="match status" value="2"/>
</dbReference>
<reference evidence="5" key="1">
    <citation type="submission" date="2010-05" db="EMBL/GenBank/DDBJ databases">
        <title>The draft genome of Desulfonatronospira thiodismutans ASO3-1.</title>
        <authorList>
            <consortium name="US DOE Joint Genome Institute (JGI-PGF)"/>
            <person name="Lucas S."/>
            <person name="Copeland A."/>
            <person name="Lapidus A."/>
            <person name="Cheng J.-F."/>
            <person name="Bruce D."/>
            <person name="Goodwin L."/>
            <person name="Pitluck S."/>
            <person name="Chertkov O."/>
            <person name="Brettin T."/>
            <person name="Detter J.C."/>
            <person name="Han C."/>
            <person name="Land M.L."/>
            <person name="Hauser L."/>
            <person name="Kyrpides N."/>
            <person name="Mikhailova N."/>
            <person name="Muyzer G."/>
            <person name="Woyke T."/>
        </authorList>
    </citation>
    <scope>NUCLEOTIDE SEQUENCE [LARGE SCALE GENOMIC DNA]</scope>
    <source>
        <strain evidence="5">ASO3-1</strain>
    </source>
</reference>
<organism evidence="5 6">
    <name type="scientific">Desulfonatronospira thiodismutans ASO3-1</name>
    <dbReference type="NCBI Taxonomy" id="555779"/>
    <lineage>
        <taxon>Bacteria</taxon>
        <taxon>Pseudomonadati</taxon>
        <taxon>Thermodesulfobacteriota</taxon>
        <taxon>Desulfovibrionia</taxon>
        <taxon>Desulfovibrionales</taxon>
        <taxon>Desulfonatronovibrionaceae</taxon>
        <taxon>Desulfonatronospira</taxon>
    </lineage>
</organism>
<dbReference type="Gene3D" id="3.40.50.300">
    <property type="entry name" value="P-loop containing nucleotide triphosphate hydrolases"/>
    <property type="match status" value="2"/>
</dbReference>
<dbReference type="PROSITE" id="PS50893">
    <property type="entry name" value="ABC_TRANSPORTER_2"/>
    <property type="match status" value="2"/>
</dbReference>
<dbReference type="Gene3D" id="1.10.287.380">
    <property type="entry name" value="Valyl-tRNA synthetase, C-terminal domain"/>
    <property type="match status" value="1"/>
</dbReference>
<name>D6SMM5_9BACT</name>
<gene>
    <name evidence="5" type="ORF">Dthio_PD3378</name>
</gene>
<feature type="domain" description="ABC transporter" evidence="4">
    <location>
        <begin position="295"/>
        <end position="513"/>
    </location>
</feature>
<dbReference type="Pfam" id="PF00005">
    <property type="entry name" value="ABC_tran"/>
    <property type="match status" value="2"/>
</dbReference>
<keyword evidence="2" id="KW-0067">ATP-binding</keyword>
<sequence length="604" mass="68589">MSSTPLISCHGIKKAYSGRELFSELSLGFFPQERTGLIGPNGSGKSTLLKILAGMETPDSGELTVRRDTRLVYLPQTENFDRDQTVEQALMQVMESVDHDPESYVSLKKTAGQMGFFHLDTMVCTLSGGWLKRLSMARALLQEPDLLLLDEPTNHLDLEGILWLENVLKNPDFAFVLVSHDRAFLENVTNRIVELSRIYPEGCLRVEGSYSTFLEKRQEFTQSREKLEQRLASKTRREIEWLRQGPKARTTKAKHRKETALALQEELSQVRSRNAGNRAAEIEFSGTGRKTRKLLRCRNVSCKRQGRTLLEGLDLTLSPGNRLGIVGRNGTGKSSLLEILSGEMEPHSGTVQWAEGLKVVHFDQNREQLNQEQSLQESLCPSGDQVVYQGRALHVVSWARRMRFDPDQLPLPVSRLSGGEQSRLLIARLMLKPADVLLLDEPTNDIDIPTLEILEQSLEEFPGAIVLISHDRMFLDNLCDRLLYLDGQGRATFVADYVQYIREAAQTDKPEQKVQSGKKAKPRPRQQNKMSFKDQREYESIEGDIERAENEVAGLKEKMNRPEVMSDAKELERLCSELEQAEAALMRLYARWEELEEMAAKCSR</sequence>
<feature type="domain" description="ABC transporter" evidence="4">
    <location>
        <begin position="7"/>
        <end position="226"/>
    </location>
</feature>
<feature type="region of interest" description="Disordered" evidence="3">
    <location>
        <begin position="508"/>
        <end position="540"/>
    </location>
</feature>
<dbReference type="RefSeq" id="WP_008869064.1">
    <property type="nucleotide sequence ID" value="NZ_ACJN02000001.1"/>
</dbReference>
<dbReference type="InterPro" id="IPR051309">
    <property type="entry name" value="ABCF_ATPase"/>
</dbReference>
<dbReference type="InterPro" id="IPR003593">
    <property type="entry name" value="AAA+_ATPase"/>
</dbReference>
<keyword evidence="1" id="KW-0547">Nucleotide-binding</keyword>
<evidence type="ECO:0000256" key="2">
    <source>
        <dbReference type="ARBA" id="ARBA00022840"/>
    </source>
</evidence>
<dbReference type="OrthoDB" id="9808609at2"/>
<dbReference type="InterPro" id="IPR027417">
    <property type="entry name" value="P-loop_NTPase"/>
</dbReference>
<dbReference type="InterPro" id="IPR017871">
    <property type="entry name" value="ABC_transporter-like_CS"/>
</dbReference>
<dbReference type="AlphaFoldDB" id="D6SMM5"/>
<dbReference type="InterPro" id="IPR032524">
    <property type="entry name" value="ABC_tran_C"/>
</dbReference>
<dbReference type="PANTHER" id="PTHR42855:SF1">
    <property type="entry name" value="ABC TRANSPORTER DOMAIN-CONTAINING PROTEIN"/>
    <property type="match status" value="1"/>
</dbReference>
<protein>
    <submittedName>
        <fullName evidence="5">ABC transporter related protein</fullName>
    </submittedName>
</protein>
<dbReference type="InterPro" id="IPR037118">
    <property type="entry name" value="Val-tRNA_synth_C_sf"/>
</dbReference>
<comment type="caution">
    <text evidence="5">The sequence shown here is derived from an EMBL/GenBank/DDBJ whole genome shotgun (WGS) entry which is preliminary data.</text>
</comment>
<dbReference type="PROSITE" id="PS00211">
    <property type="entry name" value="ABC_TRANSPORTER_1"/>
    <property type="match status" value="2"/>
</dbReference>
<dbReference type="Proteomes" id="UP000005496">
    <property type="component" value="Unassembled WGS sequence"/>
</dbReference>
<evidence type="ECO:0000256" key="1">
    <source>
        <dbReference type="ARBA" id="ARBA00022741"/>
    </source>
</evidence>
<dbReference type="SMART" id="SM00382">
    <property type="entry name" value="AAA"/>
    <property type="match status" value="2"/>
</dbReference>
<evidence type="ECO:0000313" key="6">
    <source>
        <dbReference type="Proteomes" id="UP000005496"/>
    </source>
</evidence>
<dbReference type="GO" id="GO:0003677">
    <property type="term" value="F:DNA binding"/>
    <property type="evidence" value="ECO:0007669"/>
    <property type="project" value="InterPro"/>
</dbReference>
<dbReference type="GO" id="GO:0016887">
    <property type="term" value="F:ATP hydrolysis activity"/>
    <property type="evidence" value="ECO:0007669"/>
    <property type="project" value="InterPro"/>
</dbReference>
<dbReference type="EMBL" id="ACJN02000001">
    <property type="protein sequence ID" value="EFI35936.1"/>
    <property type="molecule type" value="Genomic_DNA"/>
</dbReference>
<keyword evidence="6" id="KW-1185">Reference proteome</keyword>